<dbReference type="EMBL" id="BLXT01008489">
    <property type="protein sequence ID" value="GFO49434.1"/>
    <property type="molecule type" value="Genomic_DNA"/>
</dbReference>
<accession>A0AAV4DYZ3</accession>
<dbReference type="Proteomes" id="UP000735302">
    <property type="component" value="Unassembled WGS sequence"/>
</dbReference>
<evidence type="ECO:0000256" key="1">
    <source>
        <dbReference type="SAM" id="MobiDB-lite"/>
    </source>
</evidence>
<comment type="caution">
    <text evidence="2">The sequence shown here is derived from an EMBL/GenBank/DDBJ whole genome shotgun (WGS) entry which is preliminary data.</text>
</comment>
<proteinExistence type="predicted"/>
<keyword evidence="3" id="KW-1185">Reference proteome</keyword>
<feature type="compositionally biased region" description="Basic residues" evidence="1">
    <location>
        <begin position="66"/>
        <end position="75"/>
    </location>
</feature>
<evidence type="ECO:0000313" key="3">
    <source>
        <dbReference type="Proteomes" id="UP000735302"/>
    </source>
</evidence>
<organism evidence="2 3">
    <name type="scientific">Plakobranchus ocellatus</name>
    <dbReference type="NCBI Taxonomy" id="259542"/>
    <lineage>
        <taxon>Eukaryota</taxon>
        <taxon>Metazoa</taxon>
        <taxon>Spiralia</taxon>
        <taxon>Lophotrochozoa</taxon>
        <taxon>Mollusca</taxon>
        <taxon>Gastropoda</taxon>
        <taxon>Heterobranchia</taxon>
        <taxon>Euthyneura</taxon>
        <taxon>Panpulmonata</taxon>
        <taxon>Sacoglossa</taxon>
        <taxon>Placobranchoidea</taxon>
        <taxon>Plakobranchidae</taxon>
        <taxon>Plakobranchus</taxon>
    </lineage>
</organism>
<dbReference type="AlphaFoldDB" id="A0AAV4DYZ3"/>
<sequence length="140" mass="15270">MLTAGSERNVRGVLKSMHLIVLVCDDKCMLADRLGRPEEARGGNRGLNLSPPSQPGKKPENTLKRNGFRQSKRKQERFGFFSVATPQQGDLRLSGFPSGQGVDGGARTRDRKVAADIRADSLATVLPTPAKGNKEEQIRT</sequence>
<feature type="region of interest" description="Disordered" evidence="1">
    <location>
        <begin position="36"/>
        <end position="140"/>
    </location>
</feature>
<name>A0AAV4DYZ3_9GAST</name>
<evidence type="ECO:0000313" key="2">
    <source>
        <dbReference type="EMBL" id="GFO49434.1"/>
    </source>
</evidence>
<protein>
    <submittedName>
        <fullName evidence="2">Uncharacterized protein</fullName>
    </submittedName>
</protein>
<gene>
    <name evidence="2" type="ORF">PoB_007593900</name>
</gene>
<feature type="compositionally biased region" description="Basic and acidic residues" evidence="1">
    <location>
        <begin position="106"/>
        <end position="119"/>
    </location>
</feature>
<reference evidence="2 3" key="1">
    <citation type="journal article" date="2021" name="Elife">
        <title>Chloroplast acquisition without the gene transfer in kleptoplastic sea slugs, Plakobranchus ocellatus.</title>
        <authorList>
            <person name="Maeda T."/>
            <person name="Takahashi S."/>
            <person name="Yoshida T."/>
            <person name="Shimamura S."/>
            <person name="Takaki Y."/>
            <person name="Nagai Y."/>
            <person name="Toyoda A."/>
            <person name="Suzuki Y."/>
            <person name="Arimoto A."/>
            <person name="Ishii H."/>
            <person name="Satoh N."/>
            <person name="Nishiyama T."/>
            <person name="Hasebe M."/>
            <person name="Maruyama T."/>
            <person name="Minagawa J."/>
            <person name="Obokata J."/>
            <person name="Shigenobu S."/>
        </authorList>
    </citation>
    <scope>NUCLEOTIDE SEQUENCE [LARGE SCALE GENOMIC DNA]</scope>
</reference>